<accession>A0A377KL55</accession>
<gene>
    <name evidence="1" type="ORF">NCTC8129_02158</name>
</gene>
<reference evidence="1 2" key="1">
    <citation type="submission" date="2018-06" db="EMBL/GenBank/DDBJ databases">
        <authorList>
            <consortium name="Pathogen Informatics"/>
            <person name="Doyle S."/>
        </authorList>
    </citation>
    <scope>NUCLEOTIDE SEQUENCE [LARGE SCALE GENOMIC DNA]</scope>
    <source>
        <strain evidence="1 2">NCTC8129</strain>
    </source>
</reference>
<name>A0A377KL55_9ENTE</name>
<proteinExistence type="predicted"/>
<dbReference type="AlphaFoldDB" id="A0A377KL55"/>
<organism evidence="1 2">
    <name type="scientific">Enterococcus durans</name>
    <dbReference type="NCBI Taxonomy" id="53345"/>
    <lineage>
        <taxon>Bacteria</taxon>
        <taxon>Bacillati</taxon>
        <taxon>Bacillota</taxon>
        <taxon>Bacilli</taxon>
        <taxon>Lactobacillales</taxon>
        <taxon>Enterococcaceae</taxon>
        <taxon>Enterococcus</taxon>
    </lineage>
</organism>
<evidence type="ECO:0008006" key="3">
    <source>
        <dbReference type="Google" id="ProtNLM"/>
    </source>
</evidence>
<dbReference type="Proteomes" id="UP000254070">
    <property type="component" value="Unassembled WGS sequence"/>
</dbReference>
<dbReference type="RefSeq" id="WP_115235517.1">
    <property type="nucleotide sequence ID" value="NZ_UGIF01000002.1"/>
</dbReference>
<dbReference type="EMBL" id="UGIF01000002">
    <property type="protein sequence ID" value="STP29927.1"/>
    <property type="molecule type" value="Genomic_DNA"/>
</dbReference>
<evidence type="ECO:0000313" key="1">
    <source>
        <dbReference type="EMBL" id="STP29927.1"/>
    </source>
</evidence>
<protein>
    <recommendedName>
        <fullName evidence="3">PqqD family protein</fullName>
    </recommendedName>
</protein>
<sequence>MLAINNKTTYDIRKNSIIISNGQDGFKLDDLVSITLFKEIVGKKKCSKKELISLTLSRFNLDEKQLSTVEQEVSNFISQLVAVNILEVI</sequence>
<evidence type="ECO:0000313" key="2">
    <source>
        <dbReference type="Proteomes" id="UP000254070"/>
    </source>
</evidence>